<dbReference type="InterPro" id="IPR046815">
    <property type="entry name" value="P2RX7_C"/>
</dbReference>
<accession>A0AAW0NUR8</accession>
<protein>
    <recommendedName>
        <fullName evidence="1">P2X purinoreceptor 7 intracellular domain-containing protein</fullName>
    </recommendedName>
</protein>
<feature type="domain" description="P2X purinoreceptor 7 intracellular" evidence="1">
    <location>
        <begin position="150"/>
        <end position="206"/>
    </location>
</feature>
<evidence type="ECO:0000313" key="3">
    <source>
        <dbReference type="EMBL" id="KAK7909694.1"/>
    </source>
</evidence>
<organism evidence="2 4">
    <name type="scientific">Mugilogobius chulae</name>
    <name type="common">yellowstripe goby</name>
    <dbReference type="NCBI Taxonomy" id="88201"/>
    <lineage>
        <taxon>Eukaryota</taxon>
        <taxon>Metazoa</taxon>
        <taxon>Chordata</taxon>
        <taxon>Craniata</taxon>
        <taxon>Vertebrata</taxon>
        <taxon>Euteleostomi</taxon>
        <taxon>Actinopterygii</taxon>
        <taxon>Neopterygii</taxon>
        <taxon>Teleostei</taxon>
        <taxon>Neoteleostei</taxon>
        <taxon>Acanthomorphata</taxon>
        <taxon>Gobiaria</taxon>
        <taxon>Gobiiformes</taxon>
        <taxon>Gobioidei</taxon>
        <taxon>Gobiidae</taxon>
        <taxon>Gobionellinae</taxon>
        <taxon>Mugilogobius</taxon>
    </lineage>
</organism>
<dbReference type="Proteomes" id="UP001460270">
    <property type="component" value="Unassembled WGS sequence"/>
</dbReference>
<comment type="caution">
    <text evidence="2">The sequence shown here is derived from an EMBL/GenBank/DDBJ whole genome shotgun (WGS) entry which is preliminary data.</text>
</comment>
<dbReference type="PANTHER" id="PTHR36981">
    <property type="entry name" value="ZGC:195170"/>
    <property type="match status" value="1"/>
</dbReference>
<dbReference type="AlphaFoldDB" id="A0AAW0NUR8"/>
<evidence type="ECO:0000313" key="4">
    <source>
        <dbReference type="Proteomes" id="UP001460270"/>
    </source>
</evidence>
<keyword evidence="4" id="KW-1185">Reference proteome</keyword>
<reference evidence="2" key="2">
    <citation type="submission" date="2024-04" db="EMBL/GenBank/DDBJ databases">
        <authorList>
            <person name="Li J."/>
        </authorList>
    </citation>
    <scope>NUCLEOTIDE SEQUENCE</scope>
    <source>
        <strain evidence="2">Ljj</strain>
    </source>
</reference>
<reference evidence="4" key="1">
    <citation type="submission" date="2024-04" db="EMBL/GenBank/DDBJ databases">
        <title>Salinicola lusitanus LLJ914,a marine bacterium isolated from the Okinawa Trough.</title>
        <authorList>
            <person name="Li J."/>
        </authorList>
    </citation>
    <scope>NUCLEOTIDE SEQUENCE [LARGE SCALE GENOMIC DNA]</scope>
</reference>
<dbReference type="PANTHER" id="PTHR36981:SF1">
    <property type="entry name" value="P2X PURINORECEPTOR 7 INTRACELLULAR DOMAIN-CONTAINING PROTEIN"/>
    <property type="match status" value="1"/>
</dbReference>
<name>A0AAW0NUR8_9GOBI</name>
<gene>
    <name evidence="2" type="ORF">WMY93_014376</name>
    <name evidence="3" type="ORF">WMY93_014378</name>
</gene>
<evidence type="ECO:0000313" key="2">
    <source>
        <dbReference type="EMBL" id="KAK7909692.1"/>
    </source>
</evidence>
<evidence type="ECO:0000259" key="1">
    <source>
        <dbReference type="Pfam" id="PF20478"/>
    </source>
</evidence>
<proteinExistence type="predicted"/>
<dbReference type="Pfam" id="PF20478">
    <property type="entry name" value="P2RX7_C"/>
    <property type="match status" value="1"/>
</dbReference>
<dbReference type="EMBL" id="JBBPFD010000010">
    <property type="protein sequence ID" value="KAK7909692.1"/>
    <property type="molecule type" value="Genomic_DNA"/>
</dbReference>
<dbReference type="EMBL" id="JBBPFD010000010">
    <property type="protein sequence ID" value="KAK7909694.1"/>
    <property type="molecule type" value="Genomic_DNA"/>
</dbReference>
<sequence length="215" mass="24853">MSDYDSDDENIDFSIQPRGYLYEPEYTDAEIRQMELERAERERMDSEVEQVAGATAGDMRQRLTDKWWCTCLKCEIMPTEVESYCCHEWDLIMPQMQDLSIDEEASVSTSVCIINHNDFPALLNEGVLQTFFHIPKINWKKRPRPAGPDGQLSSEQYRLVAYRIVIEWALKGEKLGPGNRRVLPSCVVELIRKTYPSPNGQYAGFKESEDALQLF</sequence>